<comment type="similarity">
    <text evidence="2">Belongs to the MHC class I family.</text>
</comment>
<dbReference type="PANTHER" id="PTHR16675:SF237">
    <property type="entry name" value="MHC CLASS I ANTIGEN TRANSCRIPT VARIANT 1-RELATED"/>
    <property type="match status" value="1"/>
</dbReference>
<dbReference type="Pfam" id="PF00129">
    <property type="entry name" value="MHC_I"/>
    <property type="match status" value="1"/>
</dbReference>
<dbReference type="InterPro" id="IPR037055">
    <property type="entry name" value="MHC_I-like_Ag-recog_sf"/>
</dbReference>
<dbReference type="EMBL" id="CM012447">
    <property type="protein sequence ID" value="RVE66790.1"/>
    <property type="molecule type" value="Genomic_DNA"/>
</dbReference>
<evidence type="ECO:0000259" key="3">
    <source>
        <dbReference type="Pfam" id="PF00129"/>
    </source>
</evidence>
<name>A0A437CVJ4_ORYJA</name>
<dbReference type="PANTHER" id="PTHR16675">
    <property type="entry name" value="MHC CLASS I-RELATED"/>
    <property type="match status" value="1"/>
</dbReference>
<dbReference type="InterPro" id="IPR011161">
    <property type="entry name" value="MHC_I-like_Ag-recog"/>
</dbReference>
<evidence type="ECO:0000256" key="2">
    <source>
        <dbReference type="RuleBase" id="RU004439"/>
    </source>
</evidence>
<reference evidence="4 5" key="1">
    <citation type="submission" date="2018-11" db="EMBL/GenBank/DDBJ databases">
        <authorList>
            <person name="Lopez-Roques C."/>
            <person name="Donnadieu C."/>
            <person name="Bouchez O."/>
            <person name="Klopp C."/>
            <person name="Cabau C."/>
            <person name="Zahm M."/>
        </authorList>
    </citation>
    <scope>NUCLEOTIDE SEQUENCE [LARGE SCALE GENOMIC DNA]</scope>
    <source>
        <strain evidence="4">RS831</strain>
        <tissue evidence="4">Whole body</tissue>
    </source>
</reference>
<feature type="domain" description="MHC class I-like antigen recognition-like" evidence="3">
    <location>
        <begin position="3"/>
        <end position="69"/>
    </location>
</feature>
<dbReference type="SUPFAM" id="SSF54452">
    <property type="entry name" value="MHC antigen-recognition domain"/>
    <property type="match status" value="1"/>
</dbReference>
<protein>
    <recommendedName>
        <fullName evidence="3">MHC class I-like antigen recognition-like domain-containing protein</fullName>
    </recommendedName>
</protein>
<keyword evidence="5" id="KW-1185">Reference proteome</keyword>
<dbReference type="PRINTS" id="PR01638">
    <property type="entry name" value="MHCCLASSI"/>
</dbReference>
<dbReference type="GO" id="GO:0006955">
    <property type="term" value="P:immune response"/>
    <property type="evidence" value="ECO:0007669"/>
    <property type="project" value="TreeGrafter"/>
</dbReference>
<reference evidence="4 5" key="2">
    <citation type="submission" date="2019-01" db="EMBL/GenBank/DDBJ databases">
        <title>A chromosome length genome reference of the Java medaka (oryzias javanicus).</title>
        <authorList>
            <person name="Herpin A."/>
            <person name="Takehana Y."/>
            <person name="Naruse K."/>
            <person name="Ansai S."/>
            <person name="Kawaguchi M."/>
        </authorList>
    </citation>
    <scope>NUCLEOTIDE SEQUENCE [LARGE SCALE GENOMIC DNA]</scope>
    <source>
        <strain evidence="4">RS831</strain>
        <tissue evidence="4">Whole body</tissue>
    </source>
</reference>
<evidence type="ECO:0000313" key="5">
    <source>
        <dbReference type="Proteomes" id="UP000283210"/>
    </source>
</evidence>
<keyword evidence="1" id="KW-0325">Glycoprotein</keyword>
<dbReference type="GO" id="GO:0009897">
    <property type="term" value="C:external side of plasma membrane"/>
    <property type="evidence" value="ECO:0007669"/>
    <property type="project" value="TreeGrafter"/>
</dbReference>
<organism evidence="4 5">
    <name type="scientific">Oryzias javanicus</name>
    <name type="common">Javanese ricefish</name>
    <name type="synonym">Aplocheilus javanicus</name>
    <dbReference type="NCBI Taxonomy" id="123683"/>
    <lineage>
        <taxon>Eukaryota</taxon>
        <taxon>Metazoa</taxon>
        <taxon>Chordata</taxon>
        <taxon>Craniata</taxon>
        <taxon>Vertebrata</taxon>
        <taxon>Euteleostomi</taxon>
        <taxon>Actinopterygii</taxon>
        <taxon>Neopterygii</taxon>
        <taxon>Teleostei</taxon>
        <taxon>Neoteleostei</taxon>
        <taxon>Acanthomorphata</taxon>
        <taxon>Ovalentaria</taxon>
        <taxon>Atherinomorphae</taxon>
        <taxon>Beloniformes</taxon>
        <taxon>Adrianichthyidae</taxon>
        <taxon>Oryziinae</taxon>
        <taxon>Oryzias</taxon>
    </lineage>
</organism>
<accession>A0A437CVJ4</accession>
<dbReference type="GO" id="GO:0005615">
    <property type="term" value="C:extracellular space"/>
    <property type="evidence" value="ECO:0007669"/>
    <property type="project" value="TreeGrafter"/>
</dbReference>
<dbReference type="InterPro" id="IPR050208">
    <property type="entry name" value="MHC_class-I_related"/>
</dbReference>
<gene>
    <name evidence="4" type="ORF">OJAV_G00110960</name>
</gene>
<dbReference type="Gene3D" id="3.30.500.10">
    <property type="entry name" value="MHC class I-like antigen recognition-like"/>
    <property type="match status" value="1"/>
</dbReference>
<proteinExistence type="inferred from homology"/>
<sequence length="97" mass="11224">MEVPKQDWVKDAVDQQYWESQTQASLGAQQTYKANIEIAKQRFNQTGGVHVFQNMYGCEWDDETGEVKAMISMVMMEKTSLILTKRKNHGLLLNNRL</sequence>
<evidence type="ECO:0000256" key="1">
    <source>
        <dbReference type="ARBA" id="ARBA00023180"/>
    </source>
</evidence>
<dbReference type="OrthoDB" id="8936120at2759"/>
<dbReference type="AlphaFoldDB" id="A0A437CVJ4"/>
<dbReference type="InterPro" id="IPR001039">
    <property type="entry name" value="MHC_I_a_a1/a2"/>
</dbReference>
<dbReference type="InterPro" id="IPR011162">
    <property type="entry name" value="MHC_I/II-like_Ag-recog"/>
</dbReference>
<dbReference type="Proteomes" id="UP000283210">
    <property type="component" value="Chromosome 11"/>
</dbReference>
<evidence type="ECO:0000313" key="4">
    <source>
        <dbReference type="EMBL" id="RVE66790.1"/>
    </source>
</evidence>